<keyword evidence="5" id="KW-0805">Transcription regulation</keyword>
<dbReference type="Gene3D" id="6.10.250.690">
    <property type="match status" value="1"/>
</dbReference>
<dbReference type="FunFam" id="3.40.50.2300:FF:000021">
    <property type="entry name" value="Two-component system response regulator KdpE"/>
    <property type="match status" value="1"/>
</dbReference>
<dbReference type="InterPro" id="IPR039420">
    <property type="entry name" value="WalR-like"/>
</dbReference>
<name>I8TRD0_9FIRM</name>
<dbReference type="SMART" id="SM00862">
    <property type="entry name" value="Trans_reg_C"/>
    <property type="match status" value="1"/>
</dbReference>
<evidence type="ECO:0000256" key="8">
    <source>
        <dbReference type="ARBA" id="ARBA00057085"/>
    </source>
</evidence>
<dbReference type="PANTHER" id="PTHR48111">
    <property type="entry name" value="REGULATOR OF RPOS"/>
    <property type="match status" value="1"/>
</dbReference>
<proteinExistence type="predicted"/>
<dbReference type="HOGENOM" id="CLU_000445_30_8_9"/>
<dbReference type="AlphaFoldDB" id="I8TRD0"/>
<evidence type="ECO:0000256" key="3">
    <source>
        <dbReference type="ARBA" id="ARBA00022553"/>
    </source>
</evidence>
<evidence type="ECO:0000313" key="15">
    <source>
        <dbReference type="Proteomes" id="UP000005361"/>
    </source>
</evidence>
<evidence type="ECO:0000256" key="2">
    <source>
        <dbReference type="ARBA" id="ARBA00022490"/>
    </source>
</evidence>
<dbReference type="RefSeq" id="WP_007958731.1">
    <property type="nucleotide sequence ID" value="NZ_CP010978.1"/>
</dbReference>
<dbReference type="Pfam" id="PF00486">
    <property type="entry name" value="Trans_reg_C"/>
    <property type="match status" value="1"/>
</dbReference>
<dbReference type="CDD" id="cd00383">
    <property type="entry name" value="trans_reg_C"/>
    <property type="match status" value="1"/>
</dbReference>
<protein>
    <recommendedName>
        <fullName evidence="9">Transcriptional regulatory protein KdpE</fullName>
    </recommendedName>
</protein>
<accession>I8TRD0</accession>
<keyword evidence="3 10" id="KW-0597">Phosphoprotein</keyword>
<dbReference type="GO" id="GO:0005829">
    <property type="term" value="C:cytosol"/>
    <property type="evidence" value="ECO:0007669"/>
    <property type="project" value="TreeGrafter"/>
</dbReference>
<evidence type="ECO:0000256" key="4">
    <source>
        <dbReference type="ARBA" id="ARBA00023012"/>
    </source>
</evidence>
<feature type="domain" description="OmpR/PhoB-type" evidence="13">
    <location>
        <begin position="171"/>
        <end position="270"/>
    </location>
</feature>
<dbReference type="CDD" id="cd17620">
    <property type="entry name" value="REC_OmpR_KdpE-like"/>
    <property type="match status" value="1"/>
</dbReference>
<evidence type="ECO:0000256" key="11">
    <source>
        <dbReference type="PROSITE-ProRule" id="PRU01091"/>
    </source>
</evidence>
<reference evidence="14 15" key="1">
    <citation type="journal article" date="2015" name="Genome Announc.">
        <title>Complete Genome Sequence of Pelosinus fermentans JBW45, a Member of a Remarkably Competitive Group of Negativicutes in the Firmicutes Phylum.</title>
        <authorList>
            <person name="De Leon K.B."/>
            <person name="Utturkar S.M."/>
            <person name="Camilleri L.B."/>
            <person name="Elias D.A."/>
            <person name="Arkin A.P."/>
            <person name="Fields M.W."/>
            <person name="Brown S.D."/>
            <person name="Wall J.D."/>
        </authorList>
    </citation>
    <scope>NUCLEOTIDE SEQUENCE [LARGE SCALE GENOMIC DNA]</scope>
    <source>
        <strain evidence="14 15">JBW45</strain>
    </source>
</reference>
<dbReference type="FunFam" id="1.10.10.10:FF:000210">
    <property type="entry name" value="Winged-helix transcriptional response regulator KdpE"/>
    <property type="match status" value="1"/>
</dbReference>
<dbReference type="InterPro" id="IPR001867">
    <property type="entry name" value="OmpR/PhoB-type_DNA-bd"/>
</dbReference>
<keyword evidence="4" id="KW-0902">Two-component regulatory system</keyword>
<dbReference type="KEGG" id="pft:JBW_00477"/>
<dbReference type="Pfam" id="PF00072">
    <property type="entry name" value="Response_reg"/>
    <property type="match status" value="1"/>
</dbReference>
<dbReference type="STRING" id="1192197.JBW_00477"/>
<reference evidence="15" key="2">
    <citation type="submission" date="2015-02" db="EMBL/GenBank/DDBJ databases">
        <title>Complete Genome Sequence of Pelosinus fermentans JBW45.</title>
        <authorList>
            <person name="De Leon K.B."/>
            <person name="Utturkar S.M."/>
            <person name="Camilleri L.B."/>
            <person name="Arkin A.P."/>
            <person name="Fields M.W."/>
            <person name="Brown S.D."/>
            <person name="Wall J.D."/>
        </authorList>
    </citation>
    <scope>NUCLEOTIDE SEQUENCE [LARGE SCALE GENOMIC DNA]</scope>
    <source>
        <strain evidence="15">JBW45</strain>
    </source>
</reference>
<feature type="domain" description="Response regulatory" evidence="12">
    <location>
        <begin position="49"/>
        <end position="162"/>
    </location>
</feature>
<dbReference type="SMART" id="SM00448">
    <property type="entry name" value="REC"/>
    <property type="match status" value="1"/>
</dbReference>
<evidence type="ECO:0000259" key="13">
    <source>
        <dbReference type="PROSITE" id="PS51755"/>
    </source>
</evidence>
<dbReference type="PROSITE" id="PS50110">
    <property type="entry name" value="RESPONSE_REGULATORY"/>
    <property type="match status" value="1"/>
</dbReference>
<dbReference type="GO" id="GO:0045893">
    <property type="term" value="P:positive regulation of DNA-templated transcription"/>
    <property type="evidence" value="ECO:0007669"/>
    <property type="project" value="UniProtKB-ARBA"/>
</dbReference>
<dbReference type="Gene3D" id="1.10.10.10">
    <property type="entry name" value="Winged helix-like DNA-binding domain superfamily/Winged helix DNA-binding domain"/>
    <property type="match status" value="1"/>
</dbReference>
<feature type="DNA-binding region" description="OmpR/PhoB-type" evidence="11">
    <location>
        <begin position="171"/>
        <end position="270"/>
    </location>
</feature>
<sequence length="272" mass="30999">MNHKDTMPLLRHIMSFVPLWFDYVIFYRMRQYFLSLHKAGDRRVEKGARVLVIDDEPQIRRLLKVSLSAYGYEIDECHNGKDGINRTAVFKPDLILLDLGLPDMDGKAVVEIIREWSKVPIIILSARDQENEKIAALDAGADDYVTKPFSMGELLARLRVALRHGVTTEGSSVIFCGDLKIDLVSRSVTCGGKEIKLTPTEYEILKVLAQNIGRVLTHKQLLKAVWGTAYHEDTHYIRVYIGQLRRKVEPNPSQPKYIITESGVGYRLMSDK</sequence>
<evidence type="ECO:0000313" key="14">
    <source>
        <dbReference type="EMBL" id="AJQ25829.1"/>
    </source>
</evidence>
<feature type="modified residue" description="4-aspartylphosphate" evidence="10">
    <location>
        <position position="98"/>
    </location>
</feature>
<evidence type="ECO:0000256" key="9">
    <source>
        <dbReference type="ARBA" id="ARBA00074083"/>
    </source>
</evidence>
<comment type="function">
    <text evidence="8">Member of the two-component regulatory system KdpD/KdpE involved in the regulation of the kdp operon. Upon phosphorylation by KdpD, functions as a transcription regulator by direct binding to promoter regions of target genes to positively regulate their expression.</text>
</comment>
<dbReference type="EMBL" id="CP010978">
    <property type="protein sequence ID" value="AJQ25829.1"/>
    <property type="molecule type" value="Genomic_DNA"/>
</dbReference>
<evidence type="ECO:0000256" key="7">
    <source>
        <dbReference type="ARBA" id="ARBA00023163"/>
    </source>
</evidence>
<dbReference type="SUPFAM" id="SSF52172">
    <property type="entry name" value="CheY-like"/>
    <property type="match status" value="1"/>
</dbReference>
<dbReference type="GO" id="GO:0000987">
    <property type="term" value="F:cis-regulatory region sequence-specific DNA binding"/>
    <property type="evidence" value="ECO:0007669"/>
    <property type="project" value="UniProtKB-ARBA"/>
</dbReference>
<evidence type="ECO:0000259" key="12">
    <source>
        <dbReference type="PROSITE" id="PS50110"/>
    </source>
</evidence>
<keyword evidence="2" id="KW-0963">Cytoplasm</keyword>
<dbReference type="GO" id="GO:0000156">
    <property type="term" value="F:phosphorelay response regulator activity"/>
    <property type="evidence" value="ECO:0007669"/>
    <property type="project" value="TreeGrafter"/>
</dbReference>
<evidence type="ECO:0000256" key="5">
    <source>
        <dbReference type="ARBA" id="ARBA00023015"/>
    </source>
</evidence>
<evidence type="ECO:0000256" key="10">
    <source>
        <dbReference type="PROSITE-ProRule" id="PRU00169"/>
    </source>
</evidence>
<dbReference type="Proteomes" id="UP000005361">
    <property type="component" value="Chromosome"/>
</dbReference>
<gene>
    <name evidence="14" type="ORF">JBW_00477</name>
</gene>
<comment type="subcellular location">
    <subcellularLocation>
        <location evidence="1">Cytoplasm</location>
    </subcellularLocation>
</comment>
<dbReference type="GO" id="GO:0032993">
    <property type="term" value="C:protein-DNA complex"/>
    <property type="evidence" value="ECO:0007669"/>
    <property type="project" value="TreeGrafter"/>
</dbReference>
<dbReference type="InterPro" id="IPR001789">
    <property type="entry name" value="Sig_transdc_resp-reg_receiver"/>
</dbReference>
<evidence type="ECO:0000256" key="1">
    <source>
        <dbReference type="ARBA" id="ARBA00004496"/>
    </source>
</evidence>
<dbReference type="InterPro" id="IPR011006">
    <property type="entry name" value="CheY-like_superfamily"/>
</dbReference>
<dbReference type="GO" id="GO:0042802">
    <property type="term" value="F:identical protein binding"/>
    <property type="evidence" value="ECO:0007669"/>
    <property type="project" value="UniProtKB-ARBA"/>
</dbReference>
<keyword evidence="7" id="KW-0804">Transcription</keyword>
<dbReference type="PANTHER" id="PTHR48111:SF50">
    <property type="entry name" value="KDP OPERON TRANSCRIPTIONAL REGULATORY PROTEIN KDPE"/>
    <property type="match status" value="1"/>
</dbReference>
<dbReference type="Gene3D" id="3.40.50.2300">
    <property type="match status" value="1"/>
</dbReference>
<dbReference type="PROSITE" id="PS51755">
    <property type="entry name" value="OMPR_PHOB"/>
    <property type="match status" value="1"/>
</dbReference>
<keyword evidence="6 11" id="KW-0238">DNA-binding</keyword>
<organism evidence="14 15">
    <name type="scientific">Pelosinus fermentans JBW45</name>
    <dbReference type="NCBI Taxonomy" id="1192197"/>
    <lineage>
        <taxon>Bacteria</taxon>
        <taxon>Bacillati</taxon>
        <taxon>Bacillota</taxon>
        <taxon>Negativicutes</taxon>
        <taxon>Selenomonadales</taxon>
        <taxon>Sporomusaceae</taxon>
        <taxon>Pelosinus</taxon>
    </lineage>
</organism>
<dbReference type="InterPro" id="IPR036388">
    <property type="entry name" value="WH-like_DNA-bd_sf"/>
</dbReference>
<evidence type="ECO:0000256" key="6">
    <source>
        <dbReference type="ARBA" id="ARBA00023125"/>
    </source>
</evidence>